<name>A0ABX8VDT5_9FLAO</name>
<keyword evidence="3" id="KW-1185">Reference proteome</keyword>
<dbReference type="RefSeq" id="WP_220641153.1">
    <property type="nucleotide sequence ID" value="NZ_CP080429.1"/>
</dbReference>
<dbReference type="EMBL" id="CP080429">
    <property type="protein sequence ID" value="QYJ68814.1"/>
    <property type="molecule type" value="Genomic_DNA"/>
</dbReference>
<accession>A0ABX8VDT5</accession>
<evidence type="ECO:0000313" key="3">
    <source>
        <dbReference type="Proteomes" id="UP000825381"/>
    </source>
</evidence>
<proteinExistence type="predicted"/>
<organism evidence="2 3">
    <name type="scientific">Flavobacterium litorale</name>
    <dbReference type="NCBI Taxonomy" id="2856519"/>
    <lineage>
        <taxon>Bacteria</taxon>
        <taxon>Pseudomonadati</taxon>
        <taxon>Bacteroidota</taxon>
        <taxon>Flavobacteriia</taxon>
        <taxon>Flavobacteriales</taxon>
        <taxon>Flavobacteriaceae</taxon>
        <taxon>Flavobacterium</taxon>
    </lineage>
</organism>
<reference evidence="2 3" key="1">
    <citation type="submission" date="2021-07" db="EMBL/GenBank/DDBJ databases">
        <title>Flavobacterium WSW3-B6 sp.nov, isolated from seaweed.</title>
        <authorList>
            <person name="Muhammad N."/>
            <person name="Ho H."/>
            <person name="Lee Y.-J."/>
            <person name="Nguyen T."/>
            <person name="Ho J."/>
            <person name="Kim S.-G."/>
        </authorList>
    </citation>
    <scope>NUCLEOTIDE SEQUENCE [LARGE SCALE GENOMIC DNA]</scope>
    <source>
        <strain evidence="2 3">WSW3-B6</strain>
    </source>
</reference>
<evidence type="ECO:0000313" key="2">
    <source>
        <dbReference type="EMBL" id="QYJ68814.1"/>
    </source>
</evidence>
<sequence length="142" mass="16664">MDKKNNLKKEFEKQSGIKENATTKKEVKKELSEQEAKKQIGLYAQLDPSETPTFKLQEIQKEMDQDIGKIKQDHLQQEINHIPYKGYQNAQQDYDTIQKNTAYKEQEVINRSVEEAKAYYRENGSLTKVFNEKSKGKDMDKE</sequence>
<protein>
    <submittedName>
        <fullName evidence="2">Uncharacterized protein</fullName>
    </submittedName>
</protein>
<feature type="region of interest" description="Disordered" evidence="1">
    <location>
        <begin position="1"/>
        <end position="30"/>
    </location>
</feature>
<dbReference type="Proteomes" id="UP000825381">
    <property type="component" value="Chromosome"/>
</dbReference>
<gene>
    <name evidence="2" type="ORF">K1I41_02730</name>
</gene>
<evidence type="ECO:0000256" key="1">
    <source>
        <dbReference type="SAM" id="MobiDB-lite"/>
    </source>
</evidence>